<accession>A0A3N4GBY1</accession>
<evidence type="ECO:0000256" key="2">
    <source>
        <dbReference type="ARBA" id="ARBA00006411"/>
    </source>
</evidence>
<reference evidence="5 6" key="1">
    <citation type="submission" date="2018-11" db="EMBL/GenBank/DDBJ databases">
        <title>Draft genome sequence of Gordonia sp. RS15-1S isolated from rice stems.</title>
        <authorList>
            <person name="Muangham S."/>
        </authorList>
    </citation>
    <scope>NUCLEOTIDE SEQUENCE [LARGE SCALE GENOMIC DNA]</scope>
    <source>
        <strain evidence="5 6">RS15-1S</strain>
    </source>
</reference>
<proteinExistence type="inferred from homology"/>
<dbReference type="AlphaFoldDB" id="A0A3N4GBY1"/>
<dbReference type="Proteomes" id="UP000267536">
    <property type="component" value="Unassembled WGS sequence"/>
</dbReference>
<evidence type="ECO:0000256" key="4">
    <source>
        <dbReference type="ARBA" id="ARBA00023186"/>
    </source>
</evidence>
<comment type="similarity">
    <text evidence="2">Belongs to the EspG family.</text>
</comment>
<evidence type="ECO:0000256" key="1">
    <source>
        <dbReference type="ARBA" id="ARBA00004496"/>
    </source>
</evidence>
<keyword evidence="3" id="KW-0963">Cytoplasm</keyword>
<name>A0A3N4GBY1_9ACTN</name>
<dbReference type="OrthoDB" id="4532341at2"/>
<dbReference type="InterPro" id="IPR025734">
    <property type="entry name" value="EspG"/>
</dbReference>
<keyword evidence="6" id="KW-1185">Reference proteome</keyword>
<evidence type="ECO:0000313" key="5">
    <source>
        <dbReference type="EMBL" id="RPA58066.1"/>
    </source>
</evidence>
<dbReference type="Pfam" id="PF14011">
    <property type="entry name" value="ESX-1_EspG"/>
    <property type="match status" value="1"/>
</dbReference>
<evidence type="ECO:0000313" key="6">
    <source>
        <dbReference type="Proteomes" id="UP000267536"/>
    </source>
</evidence>
<gene>
    <name evidence="5" type="ORF">EF294_16850</name>
</gene>
<sequence length="240" mass="26338">MVSPIWRMRPFAFKMMWQHVNEEYLPYPLGVRPTSATTAEHRHEQIEAIDEAITTLSEWYEPALVALTSPEVRVEIFGPRNGELFRAHVGVRGGIACLATQEPGRDPDIGGEITLRALHTGDVGRALAKTLGTSVVGTPQEWRFTGSSAGPDELAMERELDAVMAKGILAVLPVGVLPGPMVDWSADEGAHTFDIVSVRDHGDLIVNRAARQVVSATPERTARAFDTYVAAVRKIYEGRR</sequence>
<keyword evidence="4" id="KW-0143">Chaperone</keyword>
<protein>
    <submittedName>
        <fullName evidence="5">ESX secretion-associated protein EspG</fullName>
    </submittedName>
</protein>
<dbReference type="EMBL" id="RKMH01000013">
    <property type="protein sequence ID" value="RPA58066.1"/>
    <property type="molecule type" value="Genomic_DNA"/>
</dbReference>
<comment type="subcellular location">
    <subcellularLocation>
        <location evidence="1">Cytoplasm</location>
    </subcellularLocation>
</comment>
<evidence type="ECO:0000256" key="3">
    <source>
        <dbReference type="ARBA" id="ARBA00022490"/>
    </source>
</evidence>
<organism evidence="5 6">
    <name type="scientific">Gordonia oryzae</name>
    <dbReference type="NCBI Taxonomy" id="2487349"/>
    <lineage>
        <taxon>Bacteria</taxon>
        <taxon>Bacillati</taxon>
        <taxon>Actinomycetota</taxon>
        <taxon>Actinomycetes</taxon>
        <taxon>Mycobacteriales</taxon>
        <taxon>Gordoniaceae</taxon>
        <taxon>Gordonia</taxon>
    </lineage>
</organism>
<comment type="caution">
    <text evidence="5">The sequence shown here is derived from an EMBL/GenBank/DDBJ whole genome shotgun (WGS) entry which is preliminary data.</text>
</comment>